<dbReference type="Proteomes" id="UP000468864">
    <property type="component" value="Unassembled WGS sequence"/>
</dbReference>
<keyword evidence="1" id="KW-1133">Transmembrane helix</keyword>
<keyword evidence="1" id="KW-0472">Membrane</keyword>
<comment type="caution">
    <text evidence="2">The sequence shown here is derived from an EMBL/GenBank/DDBJ whole genome shotgun (WGS) entry which is preliminary data.</text>
</comment>
<evidence type="ECO:0000313" key="2">
    <source>
        <dbReference type="EMBL" id="NEH92372.1"/>
    </source>
</evidence>
<accession>A0A6N9ZFV4</accession>
<dbReference type="Pfam" id="PF04964">
    <property type="entry name" value="Flp_Fap"/>
    <property type="match status" value="1"/>
</dbReference>
<protein>
    <submittedName>
        <fullName evidence="2">Flp family type IVb pilin</fullName>
    </submittedName>
</protein>
<name>A0A6N9ZFV4_9HYPH</name>
<organism evidence="2 3">
    <name type="scientific">Rhizobium laguerreae</name>
    <dbReference type="NCBI Taxonomy" id="1076926"/>
    <lineage>
        <taxon>Bacteria</taxon>
        <taxon>Pseudomonadati</taxon>
        <taxon>Pseudomonadota</taxon>
        <taxon>Alphaproteobacteria</taxon>
        <taxon>Hyphomicrobiales</taxon>
        <taxon>Rhizobiaceae</taxon>
        <taxon>Rhizobium/Agrobacterium group</taxon>
        <taxon>Rhizobium</taxon>
    </lineage>
</organism>
<gene>
    <name evidence="2" type="ORF">GR206_15220</name>
</gene>
<reference evidence="2 3" key="1">
    <citation type="submission" date="2019-12" db="EMBL/GenBank/DDBJ databases">
        <title>Rhizobium genotypes associated with high levels of biological nitrogen fixation by grain legumes in a temperate-maritime cropping system.</title>
        <authorList>
            <person name="Maluk M."/>
            <person name="Francesc Ferrando Molina F."/>
            <person name="Lopez Del Egido L."/>
            <person name="Lafos M."/>
            <person name="Langarica-Fuentes A."/>
            <person name="Gebre Yohannes G."/>
            <person name="Young M.W."/>
            <person name="Martin P."/>
            <person name="Gantlett R."/>
            <person name="Kenicer G."/>
            <person name="Hawes C."/>
            <person name="Begg G.S."/>
            <person name="Quilliam R.S."/>
            <person name="Squire G.R."/>
            <person name="Poole P.S."/>
            <person name="Young P.W."/>
            <person name="Iannetta P.M."/>
            <person name="James E.K."/>
        </authorList>
    </citation>
    <scope>NUCLEOTIDE SEQUENCE [LARGE SCALE GENOMIC DNA]</scope>
    <source>
        <strain evidence="2 3">JHI2449</strain>
    </source>
</reference>
<dbReference type="AlphaFoldDB" id="A0A6N9ZFV4"/>
<sequence length="64" mass="6401">MTKLFSRFLKDESGATAIEYGLIAALISVALVAGATTLGGKLNSTFTTLGTKLDTAVTPPAAGG</sequence>
<dbReference type="EMBL" id="WUEP01000010">
    <property type="protein sequence ID" value="NEH92372.1"/>
    <property type="molecule type" value="Genomic_DNA"/>
</dbReference>
<proteinExistence type="predicted"/>
<evidence type="ECO:0000256" key="1">
    <source>
        <dbReference type="SAM" id="Phobius"/>
    </source>
</evidence>
<evidence type="ECO:0000313" key="3">
    <source>
        <dbReference type="Proteomes" id="UP000468864"/>
    </source>
</evidence>
<feature type="transmembrane region" description="Helical" evidence="1">
    <location>
        <begin position="20"/>
        <end position="39"/>
    </location>
</feature>
<keyword evidence="1" id="KW-0812">Transmembrane</keyword>
<dbReference type="RefSeq" id="WP_027669165.1">
    <property type="nucleotide sequence ID" value="NZ_WUEP01000010.1"/>
</dbReference>
<dbReference type="InterPro" id="IPR007047">
    <property type="entry name" value="Flp_Fap"/>
</dbReference>